<feature type="chain" id="PRO_5043709961" description="Secreted protein" evidence="1">
    <location>
        <begin position="25"/>
        <end position="124"/>
    </location>
</feature>
<protein>
    <recommendedName>
        <fullName evidence="4">Secreted protein</fullName>
    </recommendedName>
</protein>
<proteinExistence type="predicted"/>
<evidence type="ECO:0000313" key="3">
    <source>
        <dbReference type="Proteomes" id="UP001362999"/>
    </source>
</evidence>
<dbReference type="AlphaFoldDB" id="A0AAW0B6H3"/>
<reference evidence="2 3" key="1">
    <citation type="journal article" date="2024" name="J Genomics">
        <title>Draft genome sequencing and assembly of Favolaschia claudopus CIRM-BRFM 2984 isolated from oak limbs.</title>
        <authorList>
            <person name="Navarro D."/>
            <person name="Drula E."/>
            <person name="Chaduli D."/>
            <person name="Cazenave R."/>
            <person name="Ahrendt S."/>
            <person name="Wang J."/>
            <person name="Lipzen A."/>
            <person name="Daum C."/>
            <person name="Barry K."/>
            <person name="Grigoriev I.V."/>
            <person name="Favel A."/>
            <person name="Rosso M.N."/>
            <person name="Martin F."/>
        </authorList>
    </citation>
    <scope>NUCLEOTIDE SEQUENCE [LARGE SCALE GENOMIC DNA]</scope>
    <source>
        <strain evidence="2 3">CIRM-BRFM 2984</strain>
    </source>
</reference>
<sequence>MSSRWRAATTHKLLVLSLCPCVVTWRPSAHLYSPFLSCPSETTVRLASTTPRVFTCVSRVRCCRRSIVWLRACCRILMRHRLLSSEHTPRFVCEGSSFQMTCKSPSLGFTAESRQFSFSETSSS</sequence>
<name>A0AAW0B6H3_9AGAR</name>
<gene>
    <name evidence="2" type="ORF">R3P38DRAFT_1206557</name>
</gene>
<feature type="signal peptide" evidence="1">
    <location>
        <begin position="1"/>
        <end position="24"/>
    </location>
</feature>
<dbReference type="EMBL" id="JAWWNJ010000041">
    <property type="protein sequence ID" value="KAK7020383.1"/>
    <property type="molecule type" value="Genomic_DNA"/>
</dbReference>
<evidence type="ECO:0008006" key="4">
    <source>
        <dbReference type="Google" id="ProtNLM"/>
    </source>
</evidence>
<organism evidence="2 3">
    <name type="scientific">Favolaschia claudopus</name>
    <dbReference type="NCBI Taxonomy" id="2862362"/>
    <lineage>
        <taxon>Eukaryota</taxon>
        <taxon>Fungi</taxon>
        <taxon>Dikarya</taxon>
        <taxon>Basidiomycota</taxon>
        <taxon>Agaricomycotina</taxon>
        <taxon>Agaricomycetes</taxon>
        <taxon>Agaricomycetidae</taxon>
        <taxon>Agaricales</taxon>
        <taxon>Marasmiineae</taxon>
        <taxon>Mycenaceae</taxon>
        <taxon>Favolaschia</taxon>
    </lineage>
</organism>
<keyword evidence="1" id="KW-0732">Signal</keyword>
<dbReference type="Proteomes" id="UP001362999">
    <property type="component" value="Unassembled WGS sequence"/>
</dbReference>
<comment type="caution">
    <text evidence="2">The sequence shown here is derived from an EMBL/GenBank/DDBJ whole genome shotgun (WGS) entry which is preliminary data.</text>
</comment>
<accession>A0AAW0B6H3</accession>
<evidence type="ECO:0000313" key="2">
    <source>
        <dbReference type="EMBL" id="KAK7020383.1"/>
    </source>
</evidence>
<keyword evidence="3" id="KW-1185">Reference proteome</keyword>
<evidence type="ECO:0000256" key="1">
    <source>
        <dbReference type="SAM" id="SignalP"/>
    </source>
</evidence>